<evidence type="ECO:0000313" key="1">
    <source>
        <dbReference type="EMBL" id="EGC18990.1"/>
    </source>
</evidence>
<dbReference type="AlphaFoldDB" id="F0FA01"/>
<dbReference type="EMBL" id="AEWX01000036">
    <property type="protein sequence ID" value="EGC18990.1"/>
    <property type="molecule type" value="Genomic_DNA"/>
</dbReference>
<keyword evidence="2" id="KW-1185">Reference proteome</keyword>
<protein>
    <recommendedName>
        <fullName evidence="3">Transposase</fullName>
    </recommendedName>
</protein>
<evidence type="ECO:0000313" key="2">
    <source>
        <dbReference type="Proteomes" id="UP000005697"/>
    </source>
</evidence>
<dbReference type="OrthoDB" id="834313at2"/>
<sequence>MFFNIYLGALTAWHEKWKDFINEGAKGADGKMHYVHKNARSAYLSLKRNTPWLWTFYDFPELQMPNTNNELEALNSTLKAKLNLHKGISKERRKVIIQDFLKNHSLRR</sequence>
<dbReference type="STRING" id="888743.HMPREF9141_2418"/>
<name>F0FA01_9BACT</name>
<comment type="caution">
    <text evidence="1">The sequence shown here is derived from an EMBL/GenBank/DDBJ whole genome shotgun (WGS) entry which is preliminary data.</text>
</comment>
<evidence type="ECO:0008006" key="3">
    <source>
        <dbReference type="Google" id="ProtNLM"/>
    </source>
</evidence>
<proteinExistence type="predicted"/>
<accession>F0FA01</accession>
<organism evidence="1 2">
    <name type="scientific">Prevotella multiformis DSM 16608</name>
    <dbReference type="NCBI Taxonomy" id="888743"/>
    <lineage>
        <taxon>Bacteria</taxon>
        <taxon>Pseudomonadati</taxon>
        <taxon>Bacteroidota</taxon>
        <taxon>Bacteroidia</taxon>
        <taxon>Bacteroidales</taxon>
        <taxon>Prevotellaceae</taxon>
        <taxon>Prevotella</taxon>
    </lineage>
</organism>
<dbReference type="eggNOG" id="COG3677">
    <property type="taxonomic scope" value="Bacteria"/>
</dbReference>
<dbReference type="RefSeq" id="WP_007367165.1">
    <property type="nucleotide sequence ID" value="NZ_GL872282.1"/>
</dbReference>
<dbReference type="HOGENOM" id="CLU_078214_1_0_10"/>
<dbReference type="Proteomes" id="UP000005697">
    <property type="component" value="Unassembled WGS sequence"/>
</dbReference>
<gene>
    <name evidence="1" type="ORF">HMPREF9141_2418</name>
</gene>
<reference evidence="1 2" key="1">
    <citation type="submission" date="2011-01" db="EMBL/GenBank/DDBJ databases">
        <authorList>
            <person name="Muzny D."/>
            <person name="Qin X."/>
            <person name="Deng J."/>
            <person name="Jiang H."/>
            <person name="Liu Y."/>
            <person name="Qu J."/>
            <person name="Song X.-Z."/>
            <person name="Zhang L."/>
            <person name="Thornton R."/>
            <person name="Coyle M."/>
            <person name="Francisco L."/>
            <person name="Jackson L."/>
            <person name="Javaid M."/>
            <person name="Korchina V."/>
            <person name="Kovar C."/>
            <person name="Mata R."/>
            <person name="Mathew T."/>
            <person name="Ngo R."/>
            <person name="Nguyen L."/>
            <person name="Nguyen N."/>
            <person name="Okwuonu G."/>
            <person name="Ongeri F."/>
            <person name="Pham C."/>
            <person name="Simmons D."/>
            <person name="Wilczek-Boney K."/>
            <person name="Hale W."/>
            <person name="Jakkamsetti A."/>
            <person name="Pham P."/>
            <person name="Ruth R."/>
            <person name="San Lucas F."/>
            <person name="Warren J."/>
            <person name="Zhang J."/>
            <person name="Zhao Z."/>
            <person name="Zhou C."/>
            <person name="Zhu D."/>
            <person name="Lee S."/>
            <person name="Bess C."/>
            <person name="Blankenburg K."/>
            <person name="Forbes L."/>
            <person name="Fu Q."/>
            <person name="Gubbala S."/>
            <person name="Hirani K."/>
            <person name="Jayaseelan J.C."/>
            <person name="Lara F."/>
            <person name="Munidasa M."/>
            <person name="Palculict T."/>
            <person name="Patil S."/>
            <person name="Pu L.-L."/>
            <person name="Saada N."/>
            <person name="Tang L."/>
            <person name="Weissenberger G."/>
            <person name="Zhu Y."/>
            <person name="Hemphill L."/>
            <person name="Shang Y."/>
            <person name="Youmans B."/>
            <person name="Ayvaz T."/>
            <person name="Ross M."/>
            <person name="Santibanez J."/>
            <person name="Aqrawi P."/>
            <person name="Gross S."/>
            <person name="Joshi V."/>
            <person name="Fowler G."/>
            <person name="Nazareth L."/>
            <person name="Reid J."/>
            <person name="Worley K."/>
            <person name="Petrosino J."/>
            <person name="Highlander S."/>
            <person name="Gibbs R."/>
        </authorList>
    </citation>
    <scope>NUCLEOTIDE SEQUENCE [LARGE SCALE GENOMIC DNA]</scope>
    <source>
        <strain evidence="1 2">DSM 16608</strain>
    </source>
</reference>